<feature type="signal peptide" evidence="1">
    <location>
        <begin position="1"/>
        <end position="15"/>
    </location>
</feature>
<dbReference type="EMBL" id="JAPDFR010000002">
    <property type="protein sequence ID" value="KAK0388976.1"/>
    <property type="molecule type" value="Genomic_DNA"/>
</dbReference>
<feature type="chain" id="PRO_5041289575" evidence="1">
    <location>
        <begin position="16"/>
        <end position="219"/>
    </location>
</feature>
<evidence type="ECO:0000313" key="2">
    <source>
        <dbReference type="EMBL" id="KAK0388976.1"/>
    </source>
</evidence>
<gene>
    <name evidence="2" type="ORF">NLU13_2553</name>
</gene>
<evidence type="ECO:0000313" key="3">
    <source>
        <dbReference type="Proteomes" id="UP001175261"/>
    </source>
</evidence>
<evidence type="ECO:0000256" key="1">
    <source>
        <dbReference type="SAM" id="SignalP"/>
    </source>
</evidence>
<dbReference type="Proteomes" id="UP001175261">
    <property type="component" value="Unassembled WGS sequence"/>
</dbReference>
<comment type="caution">
    <text evidence="2">The sequence shown here is derived from an EMBL/GenBank/DDBJ whole genome shotgun (WGS) entry which is preliminary data.</text>
</comment>
<dbReference type="AlphaFoldDB" id="A0AA39GL33"/>
<proteinExistence type="predicted"/>
<reference evidence="2" key="1">
    <citation type="submission" date="2022-10" db="EMBL/GenBank/DDBJ databases">
        <title>Determination and structural analysis of whole genome sequence of Sarocladium strictum F4-1.</title>
        <authorList>
            <person name="Hu L."/>
            <person name="Jiang Y."/>
        </authorList>
    </citation>
    <scope>NUCLEOTIDE SEQUENCE</scope>
    <source>
        <strain evidence="2">F4-1</strain>
    </source>
</reference>
<keyword evidence="3" id="KW-1185">Reference proteome</keyword>
<name>A0AA39GL33_SARSR</name>
<organism evidence="2 3">
    <name type="scientific">Sarocladium strictum</name>
    <name type="common">Black bundle disease fungus</name>
    <name type="synonym">Acremonium strictum</name>
    <dbReference type="NCBI Taxonomy" id="5046"/>
    <lineage>
        <taxon>Eukaryota</taxon>
        <taxon>Fungi</taxon>
        <taxon>Dikarya</taxon>
        <taxon>Ascomycota</taxon>
        <taxon>Pezizomycotina</taxon>
        <taxon>Sordariomycetes</taxon>
        <taxon>Hypocreomycetidae</taxon>
        <taxon>Hypocreales</taxon>
        <taxon>Sarocladiaceae</taxon>
        <taxon>Sarocladium</taxon>
    </lineage>
</organism>
<protein>
    <submittedName>
        <fullName evidence="2">Uncharacterized protein</fullName>
    </submittedName>
</protein>
<keyword evidence="1" id="KW-0732">Signal</keyword>
<accession>A0AA39GL33</accession>
<sequence>MKFLHLITLASVALAAPNPIARQTSVVDTVNSIVKTLEGSAQSNINTINSGIDSLKGSAVDPSAATRAQETIKAALVGITAELKKATDSLTGITTDAAGGVASAVKNFGQAEIDQLGAAITTANSVVADVRSALDRASGELSSEAKKAVTAEISATKRAIGPFVAPLTGLADAALRVVGVRDLDTSQLDQAVGQISRTLQGLTDIIGLPGGINLPGITV</sequence>